<dbReference type="InterPro" id="IPR029510">
    <property type="entry name" value="Ald_DH_CS_GLU"/>
</dbReference>
<gene>
    <name evidence="9" type="ORF">THRCLA_07416</name>
</gene>
<dbReference type="Proteomes" id="UP000243217">
    <property type="component" value="Unassembled WGS sequence"/>
</dbReference>
<dbReference type="InterPro" id="IPR016162">
    <property type="entry name" value="Ald_DH_N"/>
</dbReference>
<evidence type="ECO:0000256" key="6">
    <source>
        <dbReference type="PROSITE-ProRule" id="PRU10007"/>
    </source>
</evidence>
<dbReference type="CDD" id="cd07130">
    <property type="entry name" value="ALDH_F7_AASADH"/>
    <property type="match status" value="1"/>
</dbReference>
<dbReference type="AlphaFoldDB" id="A0A1V9ZDD6"/>
<dbReference type="InterPro" id="IPR015590">
    <property type="entry name" value="Aldehyde_DH_dom"/>
</dbReference>
<dbReference type="Gene3D" id="3.40.605.10">
    <property type="entry name" value="Aldehyde Dehydrogenase, Chain A, domain 1"/>
    <property type="match status" value="1"/>
</dbReference>
<evidence type="ECO:0000259" key="8">
    <source>
        <dbReference type="Pfam" id="PF00171"/>
    </source>
</evidence>
<evidence type="ECO:0000313" key="10">
    <source>
        <dbReference type="Proteomes" id="UP000243217"/>
    </source>
</evidence>
<organism evidence="9 10">
    <name type="scientific">Thraustotheca clavata</name>
    <dbReference type="NCBI Taxonomy" id="74557"/>
    <lineage>
        <taxon>Eukaryota</taxon>
        <taxon>Sar</taxon>
        <taxon>Stramenopiles</taxon>
        <taxon>Oomycota</taxon>
        <taxon>Saprolegniomycetes</taxon>
        <taxon>Saprolegniales</taxon>
        <taxon>Achlyaceae</taxon>
        <taxon>Thraustotheca</taxon>
    </lineage>
</organism>
<evidence type="ECO:0000256" key="7">
    <source>
        <dbReference type="RuleBase" id="RU003345"/>
    </source>
</evidence>
<name>A0A1V9ZDD6_9STRA</name>
<dbReference type="OrthoDB" id="310895at2759"/>
<comment type="subunit">
    <text evidence="2">Homotetramer.</text>
</comment>
<reference evidence="9 10" key="1">
    <citation type="journal article" date="2014" name="Genome Biol. Evol.">
        <title>The secreted proteins of Achlya hypogyna and Thraustotheca clavata identify the ancestral oomycete secretome and reveal gene acquisitions by horizontal gene transfer.</title>
        <authorList>
            <person name="Misner I."/>
            <person name="Blouin N."/>
            <person name="Leonard G."/>
            <person name="Richards T.A."/>
            <person name="Lane C.E."/>
        </authorList>
    </citation>
    <scope>NUCLEOTIDE SEQUENCE [LARGE SCALE GENOMIC DNA]</scope>
    <source>
        <strain evidence="9 10">ATCC 34112</strain>
    </source>
</reference>
<keyword evidence="4" id="KW-0520">NAD</keyword>
<dbReference type="Pfam" id="PF00171">
    <property type="entry name" value="Aldedh"/>
    <property type="match status" value="1"/>
</dbReference>
<dbReference type="EC" id="1.2.1.3" evidence="5"/>
<dbReference type="InterPro" id="IPR044638">
    <property type="entry name" value="ALDH7A1-like"/>
</dbReference>
<comment type="similarity">
    <text evidence="1 7">Belongs to the aldehyde dehydrogenase family.</text>
</comment>
<dbReference type="PROSITE" id="PS00687">
    <property type="entry name" value="ALDEHYDE_DEHYDR_GLU"/>
    <property type="match status" value="1"/>
</dbReference>
<dbReference type="GO" id="GO:0004029">
    <property type="term" value="F:aldehyde dehydrogenase (NAD+) activity"/>
    <property type="evidence" value="ECO:0007669"/>
    <property type="project" value="UniProtKB-EC"/>
</dbReference>
<dbReference type="PANTHER" id="PTHR43521">
    <property type="entry name" value="ALPHA-AMINOADIPIC SEMIALDEHYDE DEHYDROGENASE"/>
    <property type="match status" value="1"/>
</dbReference>
<keyword evidence="10" id="KW-1185">Reference proteome</keyword>
<evidence type="ECO:0000313" key="9">
    <source>
        <dbReference type="EMBL" id="OQR95982.1"/>
    </source>
</evidence>
<dbReference type="InterPro" id="IPR016163">
    <property type="entry name" value="Ald_DH_C"/>
</dbReference>
<keyword evidence="3 7" id="KW-0560">Oxidoreductase</keyword>
<dbReference type="PANTHER" id="PTHR43521:SF1">
    <property type="entry name" value="ALPHA-AMINOADIPIC SEMIALDEHYDE DEHYDROGENASE"/>
    <property type="match status" value="1"/>
</dbReference>
<dbReference type="SUPFAM" id="SSF53720">
    <property type="entry name" value="ALDH-like"/>
    <property type="match status" value="1"/>
</dbReference>
<protein>
    <recommendedName>
        <fullName evidence="5">aldehyde dehydrogenase (NAD(+))</fullName>
        <ecNumber evidence="5">1.2.1.3</ecNumber>
    </recommendedName>
</protein>
<dbReference type="STRING" id="74557.A0A1V9ZDD6"/>
<dbReference type="FunFam" id="3.40.309.10:FF:000018">
    <property type="entry name" value="Alpha-aminoadipic semialdehyde dehydrogenase"/>
    <property type="match status" value="1"/>
</dbReference>
<dbReference type="EMBL" id="JNBS01001995">
    <property type="protein sequence ID" value="OQR95982.1"/>
    <property type="molecule type" value="Genomic_DNA"/>
</dbReference>
<proteinExistence type="inferred from homology"/>
<evidence type="ECO:0000256" key="1">
    <source>
        <dbReference type="ARBA" id="ARBA00009986"/>
    </source>
</evidence>
<dbReference type="Gene3D" id="3.40.309.10">
    <property type="entry name" value="Aldehyde Dehydrogenase, Chain A, domain 2"/>
    <property type="match status" value="1"/>
</dbReference>
<evidence type="ECO:0000256" key="5">
    <source>
        <dbReference type="ARBA" id="ARBA00024226"/>
    </source>
</evidence>
<dbReference type="InterPro" id="IPR016161">
    <property type="entry name" value="Ald_DH/histidinol_DH"/>
</dbReference>
<evidence type="ECO:0000256" key="3">
    <source>
        <dbReference type="ARBA" id="ARBA00023002"/>
    </source>
</evidence>
<sequence>MLRSGLKLNSVLSRRQSTLAFSKYPFLKELGLKEENLGVYDGEWFGNGPVFKSVNPATNEVIATTRTGTKEDYERVVAAMDKAKKDWAEVPAPVRGEVVRQIGESLREKQQALGQLVSLEMGKITVEGVGEVQEAVDICDFAVGLSRCLNGSIIPSERPGHFMMERYNPLKGHVGIITAFNFPCAVMFWNGALSLVAGNTQLWKPHDNLCLTSIACNKIVSDVLEKNGYNPAIASLICGSGKEVGEPLIKDKRMELISFTGSTHVGRHVNEVVANRFGKTILELGGNNAMIIDEDADLVMALRATLFSAVGTAGQRCTTLRRIYIHDNIYDSFVDKLVTAYKQIPIGDQLDPTTLCGPLHNQQAVDNFANGIKTAKEQGGKVLCGGNVLSRPGNFVEPTLIAIDHDAPIVQTEIFAPIAYVLKFSNLDEAIEKNNDVPQGLSSSLFTQNQAAIFKWTGPAGSDCGIVNVNIGPSGAEIGGAFGGEKETGAGGRESGSDAWKQYMRRSTCTINHSKNLPLAQGINFG</sequence>
<feature type="active site" evidence="6">
    <location>
        <position position="283"/>
    </location>
</feature>
<comment type="caution">
    <text evidence="9">The sequence shown here is derived from an EMBL/GenBank/DDBJ whole genome shotgun (WGS) entry which is preliminary data.</text>
</comment>
<accession>A0A1V9ZDD6</accession>
<evidence type="ECO:0000256" key="2">
    <source>
        <dbReference type="ARBA" id="ARBA00011881"/>
    </source>
</evidence>
<evidence type="ECO:0000256" key="4">
    <source>
        <dbReference type="ARBA" id="ARBA00023027"/>
    </source>
</evidence>
<feature type="domain" description="Aldehyde dehydrogenase" evidence="8">
    <location>
        <begin position="51"/>
        <end position="507"/>
    </location>
</feature>